<dbReference type="Gene3D" id="3.20.20.60">
    <property type="entry name" value="Phosphoenolpyruvate-binding domains"/>
    <property type="match status" value="1"/>
</dbReference>
<dbReference type="InterPro" id="IPR015813">
    <property type="entry name" value="Pyrv/PenolPyrv_kinase-like_dom"/>
</dbReference>
<dbReference type="AlphaFoldDB" id="A0A517TA59"/>
<protein>
    <submittedName>
        <fullName evidence="6">2-keto-3-deoxy-L-rhamnonate aldolase</fullName>
        <ecNumber evidence="6">4.1.2.53</ecNumber>
    </submittedName>
</protein>
<dbReference type="SUPFAM" id="SSF51621">
    <property type="entry name" value="Phosphoenolpyruvate/pyruvate domain"/>
    <property type="match status" value="1"/>
</dbReference>
<dbReference type="PANTHER" id="PTHR30502:SF0">
    <property type="entry name" value="PHOSPHOENOLPYRUVATE CARBOXYLASE FAMILY PROTEIN"/>
    <property type="match status" value="1"/>
</dbReference>
<dbReference type="InterPro" id="IPR040442">
    <property type="entry name" value="Pyrv_kinase-like_dom_sf"/>
</dbReference>
<dbReference type="InterPro" id="IPR005000">
    <property type="entry name" value="Aldolase/citrate-lyase_domain"/>
</dbReference>
<feature type="domain" description="HpcH/HpaI aldolase/citrate lyase" evidence="5">
    <location>
        <begin position="62"/>
        <end position="242"/>
    </location>
</feature>
<keyword evidence="3 6" id="KW-0456">Lyase</keyword>
<evidence type="ECO:0000256" key="4">
    <source>
        <dbReference type="SAM" id="MobiDB-lite"/>
    </source>
</evidence>
<evidence type="ECO:0000313" key="7">
    <source>
        <dbReference type="Proteomes" id="UP000319976"/>
    </source>
</evidence>
<keyword evidence="7" id="KW-1185">Reference proteome</keyword>
<dbReference type="EMBL" id="CP036316">
    <property type="protein sequence ID" value="QDT65258.1"/>
    <property type="molecule type" value="Genomic_DNA"/>
</dbReference>
<feature type="compositionally biased region" description="Polar residues" evidence="4">
    <location>
        <begin position="10"/>
        <end position="29"/>
    </location>
</feature>
<evidence type="ECO:0000256" key="3">
    <source>
        <dbReference type="ARBA" id="ARBA00023239"/>
    </source>
</evidence>
<evidence type="ECO:0000256" key="2">
    <source>
        <dbReference type="ARBA" id="ARBA00022723"/>
    </source>
</evidence>
<proteinExistence type="inferred from homology"/>
<sequence length="298" mass="33124">MTEEKVSKAFRNSSNAPGFSESPGMSSGVSEMRLTGEEIRKALRNGSHIYSSAVLAPTTNWLQFVAHAELDFVFIDSEHNPLDRETLAWMCAAFANTVAPPVVRIHSPCPYEAAKVLDAGATGFIAPYIETVEQVRELTKVARYRPLKGKRAQEALENPKALEPELASYLEKQNRNTIFIANIESVPAIENLEKLLEVEGIDAVLIGPHDLSCSLGIPEQYDHPRFDEAVRTIFSTARKWQVGAGIHYFWGAGQVSQWSRTTGSNLFVQSADLLLYGNQLNQEIGTLRSRFTDDVELR</sequence>
<dbReference type="EC" id="4.1.2.53" evidence="6"/>
<comment type="similarity">
    <text evidence="1">Belongs to the HpcH/HpaI aldolase family.</text>
</comment>
<evidence type="ECO:0000259" key="5">
    <source>
        <dbReference type="Pfam" id="PF03328"/>
    </source>
</evidence>
<dbReference type="Pfam" id="PF03328">
    <property type="entry name" value="HpcH_HpaI"/>
    <property type="match status" value="1"/>
</dbReference>
<keyword evidence="2" id="KW-0479">Metal-binding</keyword>
<reference evidence="6 7" key="1">
    <citation type="submission" date="2019-02" db="EMBL/GenBank/DDBJ databases">
        <title>Deep-cultivation of Planctomycetes and their phenomic and genomic characterization uncovers novel biology.</title>
        <authorList>
            <person name="Wiegand S."/>
            <person name="Jogler M."/>
            <person name="Boedeker C."/>
            <person name="Pinto D."/>
            <person name="Vollmers J."/>
            <person name="Rivas-Marin E."/>
            <person name="Kohn T."/>
            <person name="Peeters S.H."/>
            <person name="Heuer A."/>
            <person name="Rast P."/>
            <person name="Oberbeckmann S."/>
            <person name="Bunk B."/>
            <person name="Jeske O."/>
            <person name="Meyerdierks A."/>
            <person name="Storesund J.E."/>
            <person name="Kallscheuer N."/>
            <person name="Luecker S."/>
            <person name="Lage O.M."/>
            <person name="Pohl T."/>
            <person name="Merkel B.J."/>
            <person name="Hornburger P."/>
            <person name="Mueller R.-W."/>
            <person name="Bruemmer F."/>
            <person name="Labrenz M."/>
            <person name="Spormann A.M."/>
            <person name="Op den Camp H."/>
            <person name="Overmann J."/>
            <person name="Amann R."/>
            <person name="Jetten M.S.M."/>
            <person name="Mascher T."/>
            <person name="Medema M.H."/>
            <person name="Devos D.P."/>
            <person name="Kaster A.-K."/>
            <person name="Ovreas L."/>
            <person name="Rohde M."/>
            <person name="Galperin M.Y."/>
            <person name="Jogler C."/>
        </authorList>
    </citation>
    <scope>NUCLEOTIDE SEQUENCE [LARGE SCALE GENOMIC DNA]</scope>
    <source>
        <strain evidence="6 7">V22</strain>
    </source>
</reference>
<organism evidence="6 7">
    <name type="scientific">Calycomorphotria hydatis</name>
    <dbReference type="NCBI Taxonomy" id="2528027"/>
    <lineage>
        <taxon>Bacteria</taxon>
        <taxon>Pseudomonadati</taxon>
        <taxon>Planctomycetota</taxon>
        <taxon>Planctomycetia</taxon>
        <taxon>Planctomycetales</taxon>
        <taxon>Planctomycetaceae</taxon>
        <taxon>Calycomorphotria</taxon>
    </lineage>
</organism>
<accession>A0A517TA59</accession>
<evidence type="ECO:0000313" key="6">
    <source>
        <dbReference type="EMBL" id="QDT65258.1"/>
    </source>
</evidence>
<gene>
    <name evidence="6" type="primary">rhmA</name>
    <name evidence="6" type="ORF">V22_25050</name>
</gene>
<dbReference type="GO" id="GO:0005737">
    <property type="term" value="C:cytoplasm"/>
    <property type="evidence" value="ECO:0007669"/>
    <property type="project" value="TreeGrafter"/>
</dbReference>
<dbReference type="InterPro" id="IPR050251">
    <property type="entry name" value="HpcH-HpaI_aldolase"/>
</dbReference>
<dbReference type="RefSeq" id="WP_197439576.1">
    <property type="nucleotide sequence ID" value="NZ_CP036316.1"/>
</dbReference>
<feature type="region of interest" description="Disordered" evidence="4">
    <location>
        <begin position="1"/>
        <end position="30"/>
    </location>
</feature>
<evidence type="ECO:0000256" key="1">
    <source>
        <dbReference type="ARBA" id="ARBA00005568"/>
    </source>
</evidence>
<dbReference type="PANTHER" id="PTHR30502">
    <property type="entry name" value="2-KETO-3-DEOXY-L-RHAMNONATE ALDOLASE"/>
    <property type="match status" value="1"/>
</dbReference>
<dbReference type="Proteomes" id="UP000319976">
    <property type="component" value="Chromosome"/>
</dbReference>
<name>A0A517TA59_9PLAN</name>
<dbReference type="GO" id="GO:0046872">
    <property type="term" value="F:metal ion binding"/>
    <property type="evidence" value="ECO:0007669"/>
    <property type="project" value="UniProtKB-KW"/>
</dbReference>
<dbReference type="GO" id="GO:0106099">
    <property type="term" value="F:2-keto-3-deoxy-L-rhamnonate aldolase activity"/>
    <property type="evidence" value="ECO:0007669"/>
    <property type="project" value="UniProtKB-EC"/>
</dbReference>
<dbReference type="KEGG" id="chya:V22_25050"/>